<sequence length="146" mass="15493">MNETSGTRTWLAGTRRWARRARVTRAIAVLIVLAVGTLVPLAGLGLPRVGLPAPSSIDGVHVSPRTWIDLPGWADGVLAVVRPIKNALVALLVLAGAYGEFRRRRRGTNQNAPGEGRSSPRSTATDRSPVKDDGPSGGKTEEGDPR</sequence>
<evidence type="ECO:0000256" key="1">
    <source>
        <dbReference type="SAM" id="MobiDB-lite"/>
    </source>
</evidence>
<feature type="region of interest" description="Disordered" evidence="1">
    <location>
        <begin position="103"/>
        <end position="146"/>
    </location>
</feature>
<name>A0A2I2KJC3_9ACTN</name>
<gene>
    <name evidence="3" type="ORF">FRACA_1110009</name>
</gene>
<reference evidence="3 4" key="1">
    <citation type="submission" date="2017-06" db="EMBL/GenBank/DDBJ databases">
        <authorList>
            <person name="Kim H.J."/>
            <person name="Triplett B.A."/>
        </authorList>
    </citation>
    <scope>NUCLEOTIDE SEQUENCE [LARGE SCALE GENOMIC DNA]</scope>
    <source>
        <strain evidence="3">FRACA_ARgP5</strain>
    </source>
</reference>
<proteinExistence type="predicted"/>
<keyword evidence="4" id="KW-1185">Reference proteome</keyword>
<feature type="transmembrane region" description="Helical" evidence="2">
    <location>
        <begin position="83"/>
        <end position="101"/>
    </location>
</feature>
<evidence type="ECO:0000313" key="4">
    <source>
        <dbReference type="Proteomes" id="UP000234331"/>
    </source>
</evidence>
<evidence type="ECO:0000256" key="2">
    <source>
        <dbReference type="SAM" id="Phobius"/>
    </source>
</evidence>
<organism evidence="3 4">
    <name type="scientific">Frankia canadensis</name>
    <dbReference type="NCBI Taxonomy" id="1836972"/>
    <lineage>
        <taxon>Bacteria</taxon>
        <taxon>Bacillati</taxon>
        <taxon>Actinomycetota</taxon>
        <taxon>Actinomycetes</taxon>
        <taxon>Frankiales</taxon>
        <taxon>Frankiaceae</taxon>
        <taxon>Frankia</taxon>
    </lineage>
</organism>
<dbReference type="AlphaFoldDB" id="A0A2I2KJC3"/>
<dbReference type="EMBL" id="FZMO01000015">
    <property type="protein sequence ID" value="SNQ45772.1"/>
    <property type="molecule type" value="Genomic_DNA"/>
</dbReference>
<dbReference type="Proteomes" id="UP000234331">
    <property type="component" value="Unassembled WGS sequence"/>
</dbReference>
<keyword evidence="2" id="KW-0812">Transmembrane</keyword>
<feature type="compositionally biased region" description="Basic and acidic residues" evidence="1">
    <location>
        <begin position="128"/>
        <end position="146"/>
    </location>
</feature>
<keyword evidence="2" id="KW-1133">Transmembrane helix</keyword>
<accession>A0A2I2KJC3</accession>
<feature type="transmembrane region" description="Helical" evidence="2">
    <location>
        <begin position="26"/>
        <end position="46"/>
    </location>
</feature>
<protein>
    <submittedName>
        <fullName evidence="3">Uncharacterized protein</fullName>
    </submittedName>
</protein>
<dbReference type="RefSeq" id="WP_101829905.1">
    <property type="nucleotide sequence ID" value="NZ_FZMO01000015.1"/>
</dbReference>
<keyword evidence="2" id="KW-0472">Membrane</keyword>
<evidence type="ECO:0000313" key="3">
    <source>
        <dbReference type="EMBL" id="SNQ45772.1"/>
    </source>
</evidence>